<name>A0A7W5FQF1_9BACL</name>
<keyword evidence="5" id="KW-0547">Nucleotide-binding</keyword>
<evidence type="ECO:0000313" key="14">
    <source>
        <dbReference type="Proteomes" id="UP000570361"/>
    </source>
</evidence>
<dbReference type="EMBL" id="JACHXK010000018">
    <property type="protein sequence ID" value="MBB3113381.1"/>
    <property type="molecule type" value="Genomic_DNA"/>
</dbReference>
<comment type="catalytic activity">
    <reaction evidence="1">
        <text>ATP + protein L-histidine = ADP + protein N-phospho-L-histidine.</text>
        <dbReference type="EC" id="2.7.13.3"/>
    </reaction>
</comment>
<keyword evidence="3" id="KW-0597">Phosphoprotein</keyword>
<dbReference type="PANTHER" id="PTHR43065:SF34">
    <property type="entry name" value="SPORULATION KINASE A"/>
    <property type="match status" value="1"/>
</dbReference>
<comment type="caution">
    <text evidence="13">The sequence shown here is derived from an EMBL/GenBank/DDBJ whole genome shotgun (WGS) entry which is preliminary data.</text>
</comment>
<dbReference type="InterPro" id="IPR003661">
    <property type="entry name" value="HisK_dim/P_dom"/>
</dbReference>
<dbReference type="Gene3D" id="1.10.287.130">
    <property type="match status" value="1"/>
</dbReference>
<feature type="transmembrane region" description="Helical" evidence="9">
    <location>
        <begin position="230"/>
        <end position="252"/>
    </location>
</feature>
<dbReference type="InterPro" id="IPR004358">
    <property type="entry name" value="Sig_transdc_His_kin-like_C"/>
</dbReference>
<dbReference type="GO" id="GO:0005524">
    <property type="term" value="F:ATP binding"/>
    <property type="evidence" value="ECO:0007669"/>
    <property type="project" value="UniProtKB-KW"/>
</dbReference>
<keyword evidence="9" id="KW-1133">Transmembrane helix</keyword>
<dbReference type="PROSITE" id="PS50109">
    <property type="entry name" value="HIS_KIN"/>
    <property type="match status" value="1"/>
</dbReference>
<evidence type="ECO:0000256" key="8">
    <source>
        <dbReference type="ARBA" id="ARBA00023012"/>
    </source>
</evidence>
<dbReference type="InterPro" id="IPR005467">
    <property type="entry name" value="His_kinase_dom"/>
</dbReference>
<evidence type="ECO:0000259" key="10">
    <source>
        <dbReference type="PROSITE" id="PS50109"/>
    </source>
</evidence>
<keyword evidence="9" id="KW-0472">Membrane</keyword>
<feature type="transmembrane region" description="Helical" evidence="9">
    <location>
        <begin position="12"/>
        <end position="30"/>
    </location>
</feature>
<dbReference type="InterPro" id="IPR036097">
    <property type="entry name" value="HisK_dim/P_sf"/>
</dbReference>
<feature type="transmembrane region" description="Helical" evidence="9">
    <location>
        <begin position="36"/>
        <end position="58"/>
    </location>
</feature>
<dbReference type="SUPFAM" id="SSF55785">
    <property type="entry name" value="PYP-like sensor domain (PAS domain)"/>
    <property type="match status" value="1"/>
</dbReference>
<feature type="transmembrane region" description="Helical" evidence="9">
    <location>
        <begin position="170"/>
        <end position="194"/>
    </location>
</feature>
<dbReference type="NCBIfam" id="TIGR00229">
    <property type="entry name" value="sensory_box"/>
    <property type="match status" value="1"/>
</dbReference>
<dbReference type="EC" id="2.7.13.3" evidence="2"/>
<dbReference type="SMART" id="SM00388">
    <property type="entry name" value="HisKA"/>
    <property type="match status" value="1"/>
</dbReference>
<feature type="transmembrane region" description="Helical" evidence="9">
    <location>
        <begin position="107"/>
        <end position="125"/>
    </location>
</feature>
<evidence type="ECO:0000256" key="6">
    <source>
        <dbReference type="ARBA" id="ARBA00022777"/>
    </source>
</evidence>
<dbReference type="Pfam" id="PF02518">
    <property type="entry name" value="HATPase_c"/>
    <property type="match status" value="1"/>
</dbReference>
<evidence type="ECO:0000256" key="1">
    <source>
        <dbReference type="ARBA" id="ARBA00000085"/>
    </source>
</evidence>
<dbReference type="AlphaFoldDB" id="A0A7W5FQF1"/>
<dbReference type="SMART" id="SM00091">
    <property type="entry name" value="PAS"/>
    <property type="match status" value="1"/>
</dbReference>
<feature type="domain" description="PAC" evidence="12">
    <location>
        <begin position="404"/>
        <end position="456"/>
    </location>
</feature>
<feature type="domain" description="PAS" evidence="11">
    <location>
        <begin position="332"/>
        <end position="401"/>
    </location>
</feature>
<evidence type="ECO:0000256" key="2">
    <source>
        <dbReference type="ARBA" id="ARBA00012438"/>
    </source>
</evidence>
<dbReference type="InterPro" id="IPR003594">
    <property type="entry name" value="HATPase_dom"/>
</dbReference>
<dbReference type="Proteomes" id="UP000570361">
    <property type="component" value="Unassembled WGS sequence"/>
</dbReference>
<protein>
    <recommendedName>
        <fullName evidence="2">histidine kinase</fullName>
        <ecNumber evidence="2">2.7.13.3</ecNumber>
    </recommendedName>
</protein>
<evidence type="ECO:0000256" key="9">
    <source>
        <dbReference type="SAM" id="Phobius"/>
    </source>
</evidence>
<dbReference type="InterPro" id="IPR000700">
    <property type="entry name" value="PAS-assoc_C"/>
</dbReference>
<proteinExistence type="predicted"/>
<dbReference type="PROSITE" id="PS50112">
    <property type="entry name" value="PAS"/>
    <property type="match status" value="1"/>
</dbReference>
<evidence type="ECO:0000313" key="13">
    <source>
        <dbReference type="EMBL" id="MBB3113381.1"/>
    </source>
</evidence>
<feature type="domain" description="Histidine kinase" evidence="10">
    <location>
        <begin position="469"/>
        <end position="673"/>
    </location>
</feature>
<keyword evidence="4" id="KW-0808">Transferase</keyword>
<dbReference type="PRINTS" id="PR00344">
    <property type="entry name" value="BCTRLSENSOR"/>
</dbReference>
<dbReference type="Pfam" id="PF00512">
    <property type="entry name" value="HisKA"/>
    <property type="match status" value="1"/>
</dbReference>
<organism evidence="13 14">
    <name type="scientific">Paenibacillus phyllosphaerae</name>
    <dbReference type="NCBI Taxonomy" id="274593"/>
    <lineage>
        <taxon>Bacteria</taxon>
        <taxon>Bacillati</taxon>
        <taxon>Bacillota</taxon>
        <taxon>Bacilli</taxon>
        <taxon>Bacillales</taxon>
        <taxon>Paenibacillaceae</taxon>
        <taxon>Paenibacillus</taxon>
    </lineage>
</organism>
<feature type="transmembrane region" description="Helical" evidence="9">
    <location>
        <begin position="298"/>
        <end position="315"/>
    </location>
</feature>
<dbReference type="PROSITE" id="PS50113">
    <property type="entry name" value="PAC"/>
    <property type="match status" value="1"/>
</dbReference>
<keyword evidence="8" id="KW-0902">Two-component regulatory system</keyword>
<dbReference type="SUPFAM" id="SSF55874">
    <property type="entry name" value="ATPase domain of HSP90 chaperone/DNA topoisomerase II/histidine kinase"/>
    <property type="match status" value="1"/>
</dbReference>
<feature type="transmembrane region" description="Helical" evidence="9">
    <location>
        <begin position="272"/>
        <end position="292"/>
    </location>
</feature>
<accession>A0A7W5FQF1</accession>
<keyword evidence="9" id="KW-0812">Transmembrane</keyword>
<evidence type="ECO:0000259" key="12">
    <source>
        <dbReference type="PROSITE" id="PS50113"/>
    </source>
</evidence>
<feature type="transmembrane region" description="Helical" evidence="9">
    <location>
        <begin position="70"/>
        <end position="95"/>
    </location>
</feature>
<dbReference type="GO" id="GO:0000155">
    <property type="term" value="F:phosphorelay sensor kinase activity"/>
    <property type="evidence" value="ECO:0007669"/>
    <property type="project" value="InterPro"/>
</dbReference>
<sequence>MQLPLKLDARTYSTAIALYMIAFYVWNFSFDPTSRIWSIGCNAFSTMGSLTAAVWLVVGSRNLAQPDRRFWLLVAFGSCCYFGGDATWFLIQVALVSKVPSPGLPDVLYLLSTLAYILAIGYKIVTRRFEFRLAPLFDIAIMMTVAISLSREFIVKPIFLQDGNTFTPSVLISLIYITSDLVLLFGALALYWVLDRIHGKQSLLYIIFGMALQIAADSVYYSPFANSNEWVYAVIDPLYTLSLLLISLGGYVSRIPESKNGTPQICNNRNEAVRMALPYTMIVMMLIILLLQQERVSIVMWGFASSILLIVLRQFNSYRFKLKVASEEVRSIRNYLDSFVNHTLDAIHVTDQHGNVLRINHAFEELYGWRAAEILGKPLNNIPDSLREEYENILRAVRRNESVPDYETVRYTKSGTLVDVSITTTPILDDKDEVVATASITRNISARKKSEEALLQSEKLSVIGQLAAGVAYEIRNPLTTLKGFIQLQQRGIIISDPNLSLMLAELDRINLIVSEFLVLAKPQATDFRMVNIQAILAEIDVLLQPQAIMQNIQISIAPPVAIPSVYGESNQLKQVFINILKNAMEAMPCGGNVCIELRADSSCLLIRFSDQGCGIPQESITQLGDPFFTNKENGTGLGLMVSKQIIANHKGSITFDSTLGEGTTVDIRLPIIQLPSN</sequence>
<keyword evidence="14" id="KW-1185">Reference proteome</keyword>
<evidence type="ECO:0000256" key="5">
    <source>
        <dbReference type="ARBA" id="ARBA00022741"/>
    </source>
</evidence>
<feature type="transmembrane region" description="Helical" evidence="9">
    <location>
        <begin position="203"/>
        <end position="224"/>
    </location>
</feature>
<dbReference type="InterPro" id="IPR000014">
    <property type="entry name" value="PAS"/>
</dbReference>
<dbReference type="Gene3D" id="3.30.450.20">
    <property type="entry name" value="PAS domain"/>
    <property type="match status" value="1"/>
</dbReference>
<dbReference type="SMART" id="SM00387">
    <property type="entry name" value="HATPase_c"/>
    <property type="match status" value="1"/>
</dbReference>
<evidence type="ECO:0000256" key="7">
    <source>
        <dbReference type="ARBA" id="ARBA00022840"/>
    </source>
</evidence>
<gene>
    <name evidence="13" type="ORF">FHS18_005493</name>
</gene>
<dbReference type="InterPro" id="IPR036890">
    <property type="entry name" value="HATPase_C_sf"/>
</dbReference>
<evidence type="ECO:0000256" key="3">
    <source>
        <dbReference type="ARBA" id="ARBA00022553"/>
    </source>
</evidence>
<evidence type="ECO:0000256" key="4">
    <source>
        <dbReference type="ARBA" id="ARBA00022679"/>
    </source>
</evidence>
<dbReference type="Pfam" id="PF13321">
    <property type="entry name" value="DUF4084"/>
    <property type="match status" value="1"/>
</dbReference>
<dbReference type="InterPro" id="IPR035965">
    <property type="entry name" value="PAS-like_dom_sf"/>
</dbReference>
<dbReference type="SUPFAM" id="SSF47384">
    <property type="entry name" value="Homodimeric domain of signal transducing histidine kinase"/>
    <property type="match status" value="1"/>
</dbReference>
<keyword evidence="6" id="KW-0418">Kinase</keyword>
<dbReference type="CDD" id="cd00130">
    <property type="entry name" value="PAS"/>
    <property type="match status" value="1"/>
</dbReference>
<keyword evidence="7" id="KW-0067">ATP-binding</keyword>
<feature type="transmembrane region" description="Helical" evidence="9">
    <location>
        <begin position="132"/>
        <end position="150"/>
    </location>
</feature>
<dbReference type="Gene3D" id="3.30.565.10">
    <property type="entry name" value="Histidine kinase-like ATPase, C-terminal domain"/>
    <property type="match status" value="1"/>
</dbReference>
<dbReference type="InterPro" id="IPR025152">
    <property type="entry name" value="DUF4084"/>
</dbReference>
<dbReference type="RefSeq" id="WP_183603464.1">
    <property type="nucleotide sequence ID" value="NZ_JACHXK010000018.1"/>
</dbReference>
<evidence type="ECO:0000259" key="11">
    <source>
        <dbReference type="PROSITE" id="PS50112"/>
    </source>
</evidence>
<dbReference type="Pfam" id="PF13426">
    <property type="entry name" value="PAS_9"/>
    <property type="match status" value="1"/>
</dbReference>
<dbReference type="PANTHER" id="PTHR43065">
    <property type="entry name" value="SENSOR HISTIDINE KINASE"/>
    <property type="match status" value="1"/>
</dbReference>
<reference evidence="13 14" key="1">
    <citation type="submission" date="2020-08" db="EMBL/GenBank/DDBJ databases">
        <title>Genomic Encyclopedia of Type Strains, Phase III (KMG-III): the genomes of soil and plant-associated and newly described type strains.</title>
        <authorList>
            <person name="Whitman W."/>
        </authorList>
    </citation>
    <scope>NUCLEOTIDE SEQUENCE [LARGE SCALE GENOMIC DNA]</scope>
    <source>
        <strain evidence="13 14">CECT 5862</strain>
    </source>
</reference>
<dbReference type="CDD" id="cd00082">
    <property type="entry name" value="HisKA"/>
    <property type="match status" value="1"/>
</dbReference>